<sequence length="420" mass="44180">MYQPDNRSLCLSNASNFDAATANCLPPNTIPAGVSGFVGQAPRWHQRLKFTLGMLGGLLPISLGALPVVAGTPCDIHGPGCGVDVCDSCDGAPEWFAAASQCDDAGCDAIGQGQRRKPHNPLYGALDAVAGGIEKTLGLDRCKSKRACSCGSCGTGSHLHTLPSDAMHAIPAVPGSIEPLMPRSRHQPTQPRDATTPSLPSVPAAESIELDPSGLGHPSQPPTAPVPPKSELLPDPKSPANPTTPERQLPPARETSPALPMPAQPTPSDVMPSEAFPSEPMPRDAAPASPFQDDVQPMPQPSDDLDNIFDDTESPMPQPTPRNTPPAQKSPFDILDEELDQLDDPFKEDANSLRQPYQPIRPTGVRASSYRRSRPSQPVGSGLRPVSGPALLQPVNHEEPIGGLAPLGGGGKLVPYRAKR</sequence>
<feature type="compositionally biased region" description="Acidic residues" evidence="1">
    <location>
        <begin position="334"/>
        <end position="343"/>
    </location>
</feature>
<comment type="caution">
    <text evidence="2">The sequence shown here is derived from an EMBL/GenBank/DDBJ whole genome shotgun (WGS) entry which is preliminary data.</text>
</comment>
<feature type="compositionally biased region" description="Polar residues" evidence="1">
    <location>
        <begin position="187"/>
        <end position="199"/>
    </location>
</feature>
<protein>
    <submittedName>
        <fullName evidence="2">Uncharacterized protein</fullName>
    </submittedName>
</protein>
<feature type="compositionally biased region" description="Acidic residues" evidence="1">
    <location>
        <begin position="303"/>
        <end position="313"/>
    </location>
</feature>
<reference evidence="2 3" key="1">
    <citation type="submission" date="2023-06" db="EMBL/GenBank/DDBJ databases">
        <title>Roseiconus lacunae JC819 isolated from Gulf of Mannar region, Tamil Nadu.</title>
        <authorList>
            <person name="Pk S."/>
            <person name="Ch S."/>
            <person name="Ch V.R."/>
        </authorList>
    </citation>
    <scope>NUCLEOTIDE SEQUENCE [LARGE SCALE GENOMIC DNA]</scope>
    <source>
        <strain evidence="2 3">JC819</strain>
    </source>
</reference>
<feature type="compositionally biased region" description="Pro residues" evidence="1">
    <location>
        <begin position="219"/>
        <end position="228"/>
    </location>
</feature>
<name>A0ABT7PR11_9BACT</name>
<dbReference type="RefSeq" id="WP_289166697.1">
    <property type="nucleotide sequence ID" value="NZ_JASZZN010000026.1"/>
</dbReference>
<organism evidence="2 3">
    <name type="scientific">Roseiconus lacunae</name>
    <dbReference type="NCBI Taxonomy" id="2605694"/>
    <lineage>
        <taxon>Bacteria</taxon>
        <taxon>Pseudomonadati</taxon>
        <taxon>Planctomycetota</taxon>
        <taxon>Planctomycetia</taxon>
        <taxon>Pirellulales</taxon>
        <taxon>Pirellulaceae</taxon>
        <taxon>Roseiconus</taxon>
    </lineage>
</organism>
<evidence type="ECO:0000313" key="3">
    <source>
        <dbReference type="Proteomes" id="UP001239462"/>
    </source>
</evidence>
<dbReference type="Proteomes" id="UP001239462">
    <property type="component" value="Unassembled WGS sequence"/>
</dbReference>
<evidence type="ECO:0000313" key="2">
    <source>
        <dbReference type="EMBL" id="MDM4018776.1"/>
    </source>
</evidence>
<accession>A0ABT7PR11</accession>
<feature type="region of interest" description="Disordered" evidence="1">
    <location>
        <begin position="174"/>
        <end position="420"/>
    </location>
</feature>
<evidence type="ECO:0000256" key="1">
    <source>
        <dbReference type="SAM" id="MobiDB-lite"/>
    </source>
</evidence>
<proteinExistence type="predicted"/>
<gene>
    <name evidence="2" type="ORF">QTN89_25205</name>
</gene>
<dbReference type="EMBL" id="JASZZN010000026">
    <property type="protein sequence ID" value="MDM4018776.1"/>
    <property type="molecule type" value="Genomic_DNA"/>
</dbReference>
<keyword evidence="3" id="KW-1185">Reference proteome</keyword>